<protein>
    <submittedName>
        <fullName evidence="1">TFIIIC-sub6 domain-containing protein</fullName>
    </submittedName>
</protein>
<organism evidence="1 2">
    <name type="scientific">Fusarium keratoplasticum</name>
    <dbReference type="NCBI Taxonomy" id="1328300"/>
    <lineage>
        <taxon>Eukaryota</taxon>
        <taxon>Fungi</taxon>
        <taxon>Dikarya</taxon>
        <taxon>Ascomycota</taxon>
        <taxon>Pezizomycotina</taxon>
        <taxon>Sordariomycetes</taxon>
        <taxon>Hypocreomycetidae</taxon>
        <taxon>Hypocreales</taxon>
        <taxon>Nectriaceae</taxon>
        <taxon>Fusarium</taxon>
        <taxon>Fusarium solani species complex</taxon>
    </lineage>
</organism>
<gene>
    <name evidence="1" type="ORF">NCS57_00752900</name>
</gene>
<evidence type="ECO:0000313" key="1">
    <source>
        <dbReference type="EMBL" id="KAI8669379.1"/>
    </source>
</evidence>
<evidence type="ECO:0000313" key="2">
    <source>
        <dbReference type="Proteomes" id="UP001065298"/>
    </source>
</evidence>
<dbReference type="Proteomes" id="UP001065298">
    <property type="component" value="Chromosome 5"/>
</dbReference>
<proteinExistence type="predicted"/>
<keyword evidence="2" id="KW-1185">Reference proteome</keyword>
<reference evidence="1" key="1">
    <citation type="submission" date="2022-06" db="EMBL/GenBank/DDBJ databases">
        <title>Fusarium solani species complex genomes reveal bases of compartmentalisation and animal pathogenesis.</title>
        <authorList>
            <person name="Tsai I.J."/>
        </authorList>
    </citation>
    <scope>NUCLEOTIDE SEQUENCE</scope>
    <source>
        <strain evidence="1">Fu6.1</strain>
    </source>
</reference>
<sequence length="404" mass="45924">MASSLDETTLADTPAVLTIQDQLERDEQEEWEYEYSTTETETYYLTLELSYPEFKDRQSRAPHHSRGGYYKNWLDHNPSQMKGIGGRDNQADNDDDNDNEPLPEPEADDDEPEIDPELNNDNNDDNDNDKGKGVDARDAREEDGDKNQDDTEDIQILELHSQNPVIAYKGRVFEGQWAEIIGTEAIFAARDNENPLPALRRLDGNIDFLGACASRITTTENLVKPKISREDPLAAIREEWNIRIPVGKDRSGERAQQTRFLENLIALKKQKGETDQVTVWAKDGEGKDFKDNRDPDYKPRRRRRMFNEDGEEVIPKRERRRGTGRKIGRPRGRGRGRRATSTAAPTSTRGDLGSSAQEGALSTPTPSRWNDLFEREDDGMDDDEDNDNPSETDDDDDGDMSMAD</sequence>
<dbReference type="EMBL" id="CM046507">
    <property type="protein sequence ID" value="KAI8669379.1"/>
    <property type="molecule type" value="Genomic_DNA"/>
</dbReference>
<comment type="caution">
    <text evidence="1">The sequence shown here is derived from an EMBL/GenBank/DDBJ whole genome shotgun (WGS) entry which is preliminary data.</text>
</comment>
<name>A0ACC0QWZ1_9HYPO</name>
<accession>A0ACC0QWZ1</accession>